<evidence type="ECO:0000256" key="4">
    <source>
        <dbReference type="ARBA" id="ARBA00023128"/>
    </source>
</evidence>
<evidence type="ECO:0000256" key="2">
    <source>
        <dbReference type="ARBA" id="ARBA00022946"/>
    </source>
</evidence>
<evidence type="ECO:0000313" key="10">
    <source>
        <dbReference type="Proteomes" id="UP000664521"/>
    </source>
</evidence>
<keyword evidence="5" id="KW-0687">Ribonucleoprotein</keyword>
<evidence type="ECO:0000256" key="3">
    <source>
        <dbReference type="ARBA" id="ARBA00022980"/>
    </source>
</evidence>
<evidence type="ECO:0000313" key="9">
    <source>
        <dbReference type="EMBL" id="CAF9908618.1"/>
    </source>
</evidence>
<protein>
    <recommendedName>
        <fullName evidence="7">Large ribosomal subunit protein mL54</fullName>
    </recommendedName>
</protein>
<evidence type="ECO:0000256" key="8">
    <source>
        <dbReference type="SAM" id="MobiDB-lite"/>
    </source>
</evidence>
<dbReference type="GO" id="GO:0003735">
    <property type="term" value="F:structural constituent of ribosome"/>
    <property type="evidence" value="ECO:0007669"/>
    <property type="project" value="TreeGrafter"/>
</dbReference>
<feature type="compositionally biased region" description="Basic and acidic residues" evidence="8">
    <location>
        <begin position="222"/>
        <end position="232"/>
    </location>
</feature>
<comment type="similarity">
    <text evidence="6">Belongs to the mitochondrion-specific ribosomal protein mL54 family.</text>
</comment>
<dbReference type="PANTHER" id="PTHR28595:SF1">
    <property type="entry name" value="LARGE RIBOSOMAL SUBUNIT PROTEIN ML54"/>
    <property type="match status" value="1"/>
</dbReference>
<keyword evidence="2" id="KW-0809">Transit peptide</keyword>
<keyword evidence="4" id="KW-0496">Mitochondrion</keyword>
<comment type="subcellular location">
    <subcellularLocation>
        <location evidence="1">Mitochondrion</location>
    </subcellularLocation>
</comment>
<feature type="compositionally biased region" description="Polar residues" evidence="8">
    <location>
        <begin position="60"/>
        <end position="73"/>
    </location>
</feature>
<proteinExistence type="inferred from homology"/>
<feature type="compositionally biased region" description="Low complexity" evidence="8">
    <location>
        <begin position="25"/>
        <end position="46"/>
    </location>
</feature>
<dbReference type="Proteomes" id="UP000664521">
    <property type="component" value="Unassembled WGS sequence"/>
</dbReference>
<evidence type="ECO:0000256" key="5">
    <source>
        <dbReference type="ARBA" id="ARBA00023274"/>
    </source>
</evidence>
<dbReference type="PANTHER" id="PTHR28595">
    <property type="entry name" value="39S RIBOSOMAL PROTEIN L54, MITOCHONDRIAL"/>
    <property type="match status" value="1"/>
</dbReference>
<evidence type="ECO:0000256" key="6">
    <source>
        <dbReference type="ARBA" id="ARBA00033752"/>
    </source>
</evidence>
<comment type="caution">
    <text evidence="9">The sequence shown here is derived from an EMBL/GenBank/DDBJ whole genome shotgun (WGS) entry which is preliminary data.</text>
</comment>
<dbReference type="OrthoDB" id="10252718at2759"/>
<evidence type="ECO:0000256" key="7">
    <source>
        <dbReference type="ARBA" id="ARBA00035179"/>
    </source>
</evidence>
<keyword evidence="10" id="KW-1185">Reference proteome</keyword>
<dbReference type="EMBL" id="CAJPDS010000006">
    <property type="protein sequence ID" value="CAF9908618.1"/>
    <property type="molecule type" value="Genomic_DNA"/>
</dbReference>
<name>A0A8H3I877_9LECA</name>
<dbReference type="GO" id="GO:0005762">
    <property type="term" value="C:mitochondrial large ribosomal subunit"/>
    <property type="evidence" value="ECO:0007669"/>
    <property type="project" value="TreeGrafter"/>
</dbReference>
<accession>A0A8H3I877</accession>
<reference evidence="9" key="1">
    <citation type="submission" date="2021-03" db="EMBL/GenBank/DDBJ databases">
        <authorList>
            <person name="Tagirdzhanova G."/>
        </authorList>
    </citation>
    <scope>NUCLEOTIDE SEQUENCE</scope>
</reference>
<organism evidence="9 10">
    <name type="scientific">Heterodermia speciosa</name>
    <dbReference type="NCBI Taxonomy" id="116794"/>
    <lineage>
        <taxon>Eukaryota</taxon>
        <taxon>Fungi</taxon>
        <taxon>Dikarya</taxon>
        <taxon>Ascomycota</taxon>
        <taxon>Pezizomycotina</taxon>
        <taxon>Lecanoromycetes</taxon>
        <taxon>OSLEUM clade</taxon>
        <taxon>Lecanoromycetidae</taxon>
        <taxon>Caliciales</taxon>
        <taxon>Physciaceae</taxon>
        <taxon>Heterodermia</taxon>
    </lineage>
</organism>
<sequence length="256" mass="27893">MICQRCFLRLRFRPQGRALSTSSLFSSAANPPAATSTSAAQPFSTPFSPSPARDPEYQDAVSQPKTSESTGKTAKQAPIEIKSSVKAGTVLKGLGYLKGKDAPVAKEDHEYPDWLWGLLDKQIEKRKEGAAEGDLYGLSLLFAAILPHLDCVYIRVVQKWTLAADRTAPKSKKQRRIAAKAERKAVKANPSLAFAGPKIPLDQQSIDLPAATPSAQDTSESEGQKAAREAREGLTGVMRKNRRKSIKEGNFLKAMR</sequence>
<evidence type="ECO:0000256" key="1">
    <source>
        <dbReference type="ARBA" id="ARBA00004173"/>
    </source>
</evidence>
<feature type="region of interest" description="Disordered" evidence="8">
    <location>
        <begin position="25"/>
        <end position="77"/>
    </location>
</feature>
<dbReference type="InterPro" id="IPR013870">
    <property type="entry name" value="Ribosomal_mL54"/>
</dbReference>
<feature type="region of interest" description="Disordered" evidence="8">
    <location>
        <begin position="205"/>
        <end position="256"/>
    </location>
</feature>
<dbReference type="AlphaFoldDB" id="A0A8H3I877"/>
<keyword evidence="3" id="KW-0689">Ribosomal protein</keyword>
<dbReference type="Pfam" id="PF08561">
    <property type="entry name" value="Ribosomal_L37"/>
    <property type="match status" value="1"/>
</dbReference>
<gene>
    <name evidence="9" type="ORF">HETSPECPRED_008134</name>
</gene>